<feature type="chain" id="PRO_5046539756" description="Pyrroloquinoline quinone-dependent pyranose dehydrogenase beta-propeller domain-containing protein" evidence="1">
    <location>
        <begin position="21"/>
        <end position="441"/>
    </location>
</feature>
<protein>
    <recommendedName>
        <fullName evidence="2">Pyrroloquinoline quinone-dependent pyranose dehydrogenase beta-propeller domain-containing protein</fullName>
    </recommendedName>
</protein>
<dbReference type="SUPFAM" id="SSF50952">
    <property type="entry name" value="Soluble quinoprotein glucose dehydrogenase"/>
    <property type="match status" value="1"/>
</dbReference>
<sequence>MQHLFGLFLILGILLSSVWSRNVGNLAKDAVYNGELLMSNMSEPRGITFDPAGSLLVVSVQSQEVVALCEDDSGNFTKHTIINKTNLPPQFTLNHGIAYFQNHLYLSNDTTTFRWPYYPGQVDLAPNEAQRVIWNIGGGGHVSRTLLIRESDGRLFVNVGSYRNVDPDSRRARVRYFDLGADGDSWLENNPNGFDFQNGTVLADGVRNECGLAIDQYENVWGVENGSDELKRQDLGGDIHEWNPAEELNFFGGNGTNTAINVAYGWPYCWTDYNLTLYRPDITERGNQWAWPDFMNNGVISDAWCRNITNNKPPVLAMPAHSAPLDIKFYDGSGCGYSGGFSCDHTWDAFVSFHGSWNRDHPNGRKIVRIPFDSETGKPVGGISGELFDVWGEKDPGNCVGACFRPVGLAFDSQGRLYVSSDESSEIWRITLDSSEASLSV</sequence>
<gene>
    <name evidence="3" type="ORF">K7432_005174</name>
</gene>
<evidence type="ECO:0000313" key="4">
    <source>
        <dbReference type="Proteomes" id="UP001479436"/>
    </source>
</evidence>
<dbReference type="Pfam" id="PF22807">
    <property type="entry name" value="TrAA12"/>
    <property type="match status" value="1"/>
</dbReference>
<feature type="domain" description="Pyrroloquinoline quinone-dependent pyranose dehydrogenase beta-propeller" evidence="2">
    <location>
        <begin position="32"/>
        <end position="431"/>
    </location>
</feature>
<evidence type="ECO:0000313" key="3">
    <source>
        <dbReference type="EMBL" id="KAK9766029.1"/>
    </source>
</evidence>
<reference evidence="3 4" key="1">
    <citation type="submission" date="2023-04" db="EMBL/GenBank/DDBJ databases">
        <title>Genome of Basidiobolus ranarum AG-B5.</title>
        <authorList>
            <person name="Stajich J.E."/>
            <person name="Carter-House D."/>
            <person name="Gryganskyi A."/>
        </authorList>
    </citation>
    <scope>NUCLEOTIDE SEQUENCE [LARGE SCALE GENOMIC DNA]</scope>
    <source>
        <strain evidence="3 4">AG-B5</strain>
    </source>
</reference>
<dbReference type="InterPro" id="IPR011041">
    <property type="entry name" value="Quinoprot_gluc/sorb_DH_b-prop"/>
</dbReference>
<feature type="signal peptide" evidence="1">
    <location>
        <begin position="1"/>
        <end position="20"/>
    </location>
</feature>
<dbReference type="Proteomes" id="UP001479436">
    <property type="component" value="Unassembled WGS sequence"/>
</dbReference>
<comment type="caution">
    <text evidence="3">The sequence shown here is derived from an EMBL/GenBank/DDBJ whole genome shotgun (WGS) entry which is preliminary data.</text>
</comment>
<evidence type="ECO:0000259" key="2">
    <source>
        <dbReference type="Pfam" id="PF22807"/>
    </source>
</evidence>
<dbReference type="Gene3D" id="2.120.10.30">
    <property type="entry name" value="TolB, C-terminal domain"/>
    <property type="match status" value="1"/>
</dbReference>
<dbReference type="EMBL" id="JASJQH010000197">
    <property type="protein sequence ID" value="KAK9766029.1"/>
    <property type="molecule type" value="Genomic_DNA"/>
</dbReference>
<evidence type="ECO:0000256" key="1">
    <source>
        <dbReference type="SAM" id="SignalP"/>
    </source>
</evidence>
<keyword evidence="1" id="KW-0732">Signal</keyword>
<dbReference type="InterPro" id="IPR054539">
    <property type="entry name" value="Beta-prop_PDH"/>
</dbReference>
<dbReference type="InterPro" id="IPR011042">
    <property type="entry name" value="6-blade_b-propeller_TolB-like"/>
</dbReference>
<organism evidence="3 4">
    <name type="scientific">Basidiobolus ranarum</name>
    <dbReference type="NCBI Taxonomy" id="34480"/>
    <lineage>
        <taxon>Eukaryota</taxon>
        <taxon>Fungi</taxon>
        <taxon>Fungi incertae sedis</taxon>
        <taxon>Zoopagomycota</taxon>
        <taxon>Entomophthoromycotina</taxon>
        <taxon>Basidiobolomycetes</taxon>
        <taxon>Basidiobolales</taxon>
        <taxon>Basidiobolaceae</taxon>
        <taxon>Basidiobolus</taxon>
    </lineage>
</organism>
<name>A0ABR2WX32_9FUNG</name>
<proteinExistence type="predicted"/>
<keyword evidence="4" id="KW-1185">Reference proteome</keyword>
<accession>A0ABR2WX32</accession>